<evidence type="ECO:0000313" key="1">
    <source>
        <dbReference type="EMBL" id="PXX22003.1"/>
    </source>
</evidence>
<keyword evidence="2" id="KW-1185">Reference proteome</keyword>
<dbReference type="STRING" id="1122991.GCA_000613445_02114"/>
<organism evidence="1 2">
    <name type="scientific">Hoylesella shahii DSM 15611 = JCM 12083</name>
    <dbReference type="NCBI Taxonomy" id="1122991"/>
    <lineage>
        <taxon>Bacteria</taxon>
        <taxon>Pseudomonadati</taxon>
        <taxon>Bacteroidota</taxon>
        <taxon>Bacteroidia</taxon>
        <taxon>Bacteroidales</taxon>
        <taxon>Prevotellaceae</taxon>
        <taxon>Hoylesella</taxon>
    </lineage>
</organism>
<gene>
    <name evidence="1" type="ORF">EJ73_01400</name>
</gene>
<dbReference type="AlphaFoldDB" id="A0A318HUV7"/>
<reference evidence="1 2" key="1">
    <citation type="submission" date="2018-05" db="EMBL/GenBank/DDBJ databases">
        <title>Genomic Encyclopedia of Type Strains, Phase I: the one thousand microbial genomes (KMG-I) project.</title>
        <authorList>
            <person name="Kyrpides N."/>
        </authorList>
    </citation>
    <scope>NUCLEOTIDE SEQUENCE [LARGE SCALE GENOMIC DNA]</scope>
    <source>
        <strain evidence="1 2">DSM 15611</strain>
    </source>
</reference>
<comment type="caution">
    <text evidence="1">The sequence shown here is derived from an EMBL/GenBank/DDBJ whole genome shotgun (WGS) entry which is preliminary data.</text>
</comment>
<protein>
    <submittedName>
        <fullName evidence="1">Uncharacterized protein</fullName>
    </submittedName>
</protein>
<dbReference type="RefSeq" id="WP_146210609.1">
    <property type="nucleotide sequence ID" value="NZ_QJJX01000014.1"/>
</dbReference>
<sequence>MRDEEPNMPSTRYPQTPLYIIRARMRERNTRTTAVYLERFFRNLLLGGKWYPRNRFLHINTSDEWKVQPNLAYATSTPVRDKDSLRISIRLGSLGKRVTDTITMKQVLAPAPLSIVVYCW</sequence>
<evidence type="ECO:0000313" key="2">
    <source>
        <dbReference type="Proteomes" id="UP000248314"/>
    </source>
</evidence>
<name>A0A318HUV7_9BACT</name>
<dbReference type="EMBL" id="QJJX01000014">
    <property type="protein sequence ID" value="PXX22003.1"/>
    <property type="molecule type" value="Genomic_DNA"/>
</dbReference>
<dbReference type="Proteomes" id="UP000248314">
    <property type="component" value="Unassembled WGS sequence"/>
</dbReference>
<proteinExistence type="predicted"/>
<accession>A0A318HUV7</accession>